<evidence type="ECO:0000313" key="2">
    <source>
        <dbReference type="Proteomes" id="UP000198670"/>
    </source>
</evidence>
<dbReference type="STRING" id="1477437.SAMN05444682_101644"/>
<gene>
    <name evidence="1" type="ORF">SAMN05444682_101644</name>
</gene>
<sequence>MPRSKNREYKKGKPHRDFRKFVIVAEGQREDDYFSFFGAINQRVVVEIVPREEGKSAAKYLTERLAKYDEEYGVEPEDFVWFVLDVDRWPRKEIDDLHKHSEQEANWSLAISNPSFEVWLHYHILDVIPVELDSARKLKRNLANLVVGGYNKDDFAMLIGTATINASNADLHKDHYFPEKFVSKLYQLSEKLLTFLGKHWQTKE</sequence>
<dbReference type="OrthoDB" id="9796523at2"/>
<dbReference type="InterPro" id="IPR025591">
    <property type="entry name" value="RloB"/>
</dbReference>
<protein>
    <submittedName>
        <fullName evidence="1">RloB-like protein</fullName>
    </submittedName>
</protein>
<dbReference type="AlphaFoldDB" id="A0A1I3DUW6"/>
<proteinExistence type="predicted"/>
<dbReference type="EMBL" id="FOQO01000001">
    <property type="protein sequence ID" value="SFH90433.1"/>
    <property type="molecule type" value="Genomic_DNA"/>
</dbReference>
<organism evidence="1 2">
    <name type="scientific">Parapedobacter indicus</name>
    <dbReference type="NCBI Taxonomy" id="1477437"/>
    <lineage>
        <taxon>Bacteria</taxon>
        <taxon>Pseudomonadati</taxon>
        <taxon>Bacteroidota</taxon>
        <taxon>Sphingobacteriia</taxon>
        <taxon>Sphingobacteriales</taxon>
        <taxon>Sphingobacteriaceae</taxon>
        <taxon>Parapedobacter</taxon>
    </lineage>
</organism>
<dbReference type="Proteomes" id="UP000198670">
    <property type="component" value="Unassembled WGS sequence"/>
</dbReference>
<reference evidence="1 2" key="1">
    <citation type="submission" date="2016-10" db="EMBL/GenBank/DDBJ databases">
        <authorList>
            <person name="de Groot N.N."/>
        </authorList>
    </citation>
    <scope>NUCLEOTIDE SEQUENCE [LARGE SCALE GENOMIC DNA]</scope>
    <source>
        <strain evidence="1 2">RK1</strain>
    </source>
</reference>
<evidence type="ECO:0000313" key="1">
    <source>
        <dbReference type="EMBL" id="SFH90433.1"/>
    </source>
</evidence>
<keyword evidence="2" id="KW-1185">Reference proteome</keyword>
<dbReference type="Pfam" id="PF13707">
    <property type="entry name" value="RloB"/>
    <property type="match status" value="1"/>
</dbReference>
<dbReference type="RefSeq" id="WP_090624104.1">
    <property type="nucleotide sequence ID" value="NZ_FOQO01000001.1"/>
</dbReference>
<accession>A0A1I3DUW6</accession>
<name>A0A1I3DUW6_9SPHI</name>